<evidence type="ECO:0000259" key="5">
    <source>
        <dbReference type="Pfam" id="PF00890"/>
    </source>
</evidence>
<dbReference type="PANTHER" id="PTHR43400">
    <property type="entry name" value="FUMARATE REDUCTASE"/>
    <property type="match status" value="1"/>
</dbReference>
<dbReference type="EMBL" id="JAVRRD010000011">
    <property type="protein sequence ID" value="KAK5053939.1"/>
    <property type="molecule type" value="Genomic_DNA"/>
</dbReference>
<gene>
    <name evidence="6" type="ORF">LTR84_001901</name>
</gene>
<dbReference type="InterPro" id="IPR003953">
    <property type="entry name" value="FAD-dep_OxRdtase_2_FAD-bd"/>
</dbReference>
<dbReference type="NCBIfam" id="NF006130">
    <property type="entry name" value="PRK08274.1"/>
    <property type="match status" value="1"/>
</dbReference>
<evidence type="ECO:0000256" key="2">
    <source>
        <dbReference type="ARBA" id="ARBA00022630"/>
    </source>
</evidence>
<name>A0AAV9NC01_9EURO</name>
<dbReference type="AlphaFoldDB" id="A0AAV9NC01"/>
<dbReference type="GO" id="GO:0016491">
    <property type="term" value="F:oxidoreductase activity"/>
    <property type="evidence" value="ECO:0007669"/>
    <property type="project" value="UniProtKB-KW"/>
</dbReference>
<dbReference type="InterPro" id="IPR036188">
    <property type="entry name" value="FAD/NAD-bd_sf"/>
</dbReference>
<keyword evidence="4" id="KW-0560">Oxidoreductase</keyword>
<accession>A0AAV9NC01</accession>
<dbReference type="SUPFAM" id="SSF51905">
    <property type="entry name" value="FAD/NAD(P)-binding domain"/>
    <property type="match status" value="1"/>
</dbReference>
<reference evidence="6 7" key="1">
    <citation type="submission" date="2023-08" db="EMBL/GenBank/DDBJ databases">
        <title>Black Yeasts Isolated from many extreme environments.</title>
        <authorList>
            <person name="Coleine C."/>
            <person name="Stajich J.E."/>
            <person name="Selbmann L."/>
        </authorList>
    </citation>
    <scope>NUCLEOTIDE SEQUENCE [LARGE SCALE GENOMIC DNA]</scope>
    <source>
        <strain evidence="6 7">CCFEE 5792</strain>
    </source>
</reference>
<dbReference type="SUPFAM" id="SSF56425">
    <property type="entry name" value="Succinate dehydrogenase/fumarate reductase flavoprotein, catalytic domain"/>
    <property type="match status" value="1"/>
</dbReference>
<dbReference type="InterPro" id="IPR027477">
    <property type="entry name" value="Succ_DH/fumarate_Rdtase_cat_sf"/>
</dbReference>
<dbReference type="GeneID" id="89970117"/>
<evidence type="ECO:0000256" key="1">
    <source>
        <dbReference type="ARBA" id="ARBA00001974"/>
    </source>
</evidence>
<organism evidence="6 7">
    <name type="scientific">Exophiala bonariae</name>
    <dbReference type="NCBI Taxonomy" id="1690606"/>
    <lineage>
        <taxon>Eukaryota</taxon>
        <taxon>Fungi</taxon>
        <taxon>Dikarya</taxon>
        <taxon>Ascomycota</taxon>
        <taxon>Pezizomycotina</taxon>
        <taxon>Eurotiomycetes</taxon>
        <taxon>Chaetothyriomycetidae</taxon>
        <taxon>Chaetothyriales</taxon>
        <taxon>Herpotrichiellaceae</taxon>
        <taxon>Exophiala</taxon>
    </lineage>
</organism>
<keyword evidence="7" id="KW-1185">Reference proteome</keyword>
<dbReference type="Pfam" id="PF00890">
    <property type="entry name" value="FAD_binding_2"/>
    <property type="match status" value="1"/>
</dbReference>
<dbReference type="Proteomes" id="UP001358417">
    <property type="component" value="Unassembled WGS sequence"/>
</dbReference>
<evidence type="ECO:0000256" key="3">
    <source>
        <dbReference type="ARBA" id="ARBA00022827"/>
    </source>
</evidence>
<feature type="domain" description="FAD-dependent oxidoreductase 2 FAD-binding" evidence="5">
    <location>
        <begin position="9"/>
        <end position="495"/>
    </location>
</feature>
<sequence length="531" mass="57466">MTLPTSCQILVVGSGNAGYCAAVAAKQAGAKSVVLIDKCPESWAGGNSYFTAGAYRTVHHGKADLLSMVNNIDKAKAEKIDIEPYTVNDFAADMKRVCASRSDPVLSDILVRDSHSAMKWLHKNGIRFQLSLNRQAYEVDGRLKFWGGLALKTQDGGKGMIEDHQAIAKRHGVATYFSTPLLRLVKDVKTGAVTGAVVQFGGKERTIETGAIILAAGGFEANPRMRSQYLGPNWDLAKVRGTPYNDGMALEIAMRDAEAKQGGNWSGCHSVAWDADAAADTGDREISNEFTKSGYPLGLMFNAAGSRFVDEGIDLRNYTYAKFGRAILGQPSQIAFQVWDQRTIGMLREEEYREERVHRYVADTIPELAKKLAGVGLQGQEAFISNLEEYNRAVYAFQRLNPNKKWDPSILDGMSTQSEDARLALGKTNWALPLDQGPFMAVRVTCGVTFTFGGLSVNPQTAAVISGATHQDIPGLYTCGEMLGGLFYENYPGGSGLTSGAVFGRRAGTEAARVTTSKSVGSNLVEARARL</sequence>
<keyword evidence="2" id="KW-0285">Flavoprotein</keyword>
<dbReference type="Gene3D" id="3.90.700.10">
    <property type="entry name" value="Succinate dehydrogenase/fumarate reductase flavoprotein, catalytic domain"/>
    <property type="match status" value="1"/>
</dbReference>
<keyword evidence="3" id="KW-0274">FAD</keyword>
<evidence type="ECO:0000313" key="7">
    <source>
        <dbReference type="Proteomes" id="UP001358417"/>
    </source>
</evidence>
<dbReference type="PANTHER" id="PTHR43400:SF7">
    <property type="entry name" value="FAD-DEPENDENT OXIDOREDUCTASE 2 FAD BINDING DOMAIN-CONTAINING PROTEIN"/>
    <property type="match status" value="1"/>
</dbReference>
<protein>
    <recommendedName>
        <fullName evidence="5">FAD-dependent oxidoreductase 2 FAD-binding domain-containing protein</fullName>
    </recommendedName>
</protein>
<dbReference type="Gene3D" id="3.50.50.60">
    <property type="entry name" value="FAD/NAD(P)-binding domain"/>
    <property type="match status" value="1"/>
</dbReference>
<comment type="cofactor">
    <cofactor evidence="1">
        <name>FAD</name>
        <dbReference type="ChEBI" id="CHEBI:57692"/>
    </cofactor>
</comment>
<evidence type="ECO:0000256" key="4">
    <source>
        <dbReference type="ARBA" id="ARBA00023002"/>
    </source>
</evidence>
<proteinExistence type="predicted"/>
<evidence type="ECO:0000313" key="6">
    <source>
        <dbReference type="EMBL" id="KAK5053939.1"/>
    </source>
</evidence>
<comment type="caution">
    <text evidence="6">The sequence shown here is derived from an EMBL/GenBank/DDBJ whole genome shotgun (WGS) entry which is preliminary data.</text>
</comment>
<dbReference type="InterPro" id="IPR050315">
    <property type="entry name" value="FAD-oxidoreductase_2"/>
</dbReference>
<dbReference type="RefSeq" id="XP_064707064.1">
    <property type="nucleotide sequence ID" value="XM_064845519.1"/>
</dbReference>